<dbReference type="Proteomes" id="UP000225564">
    <property type="component" value="Segment"/>
</dbReference>
<gene>
    <name evidence="1" type="ORF">pVco5_033</name>
</gene>
<evidence type="ECO:0000313" key="2">
    <source>
        <dbReference type="Proteomes" id="UP000225564"/>
    </source>
</evidence>
<dbReference type="EMBL" id="KY612839">
    <property type="protein sequence ID" value="ARM71021.1"/>
    <property type="molecule type" value="Genomic_DNA"/>
</dbReference>
<protein>
    <submittedName>
        <fullName evidence="1">Uncharacterized protein</fullName>
    </submittedName>
</protein>
<keyword evidence="2" id="KW-1185">Reference proteome</keyword>
<sequence length="67" mass="7678">MIVVTTYLSSYDKLHKPNACVHWDYKGKGYGLCHNSNTKLFVSTPTINKLLKDDEHYAPIKDILHNS</sequence>
<accession>A0A1W6JUS5</accession>
<reference evidence="1 2" key="1">
    <citation type="submission" date="2017-02" db="EMBL/GenBank/DDBJ databases">
        <title>Comeplete genome sequence of Bacteriophage pVco-5, that infects Vibrio corallilyticus.</title>
        <authorList>
            <person name="Kim H.J."/>
            <person name="Park S.C."/>
        </authorList>
    </citation>
    <scope>NUCLEOTIDE SEQUENCE [LARGE SCALE GENOMIC DNA]</scope>
</reference>
<organism evidence="1 2">
    <name type="scientific">Vibrio phage pVco-5</name>
    <dbReference type="NCBI Taxonomy" id="1965485"/>
    <lineage>
        <taxon>Viruses</taxon>
        <taxon>Duplodnaviria</taxon>
        <taxon>Heunggongvirae</taxon>
        <taxon>Uroviricota</taxon>
        <taxon>Caudoviricetes</taxon>
        <taxon>Schitoviridae</taxon>
        <taxon>Vicoquintavirus</taxon>
        <taxon>Vicoquintavirus Pvco5</taxon>
    </lineage>
</organism>
<proteinExistence type="predicted"/>
<evidence type="ECO:0000313" key="1">
    <source>
        <dbReference type="EMBL" id="ARM71021.1"/>
    </source>
</evidence>
<name>A0A1W6JUS5_9CAUD</name>